<sequence length="45" mass="5024">MFFCHANKVHSSSSSVTRDYKISLTVSILFSVLCFCSKIGSFPTF</sequence>
<protein>
    <submittedName>
        <fullName evidence="2">Uncharacterized protein</fullName>
    </submittedName>
</protein>
<name>A0A0A9FU64_ARUDO</name>
<reference evidence="2" key="1">
    <citation type="submission" date="2014-09" db="EMBL/GenBank/DDBJ databases">
        <authorList>
            <person name="Magalhaes I.L.F."/>
            <person name="Oliveira U."/>
            <person name="Santos F.R."/>
            <person name="Vidigal T.H.D.A."/>
            <person name="Brescovit A.D."/>
            <person name="Santos A.J."/>
        </authorList>
    </citation>
    <scope>NUCLEOTIDE SEQUENCE</scope>
    <source>
        <tissue evidence="2">Shoot tissue taken approximately 20 cm above the soil surface</tissue>
    </source>
</reference>
<keyword evidence="1" id="KW-1133">Transmembrane helix</keyword>
<dbReference type="EMBL" id="GBRH01182099">
    <property type="protein sequence ID" value="JAE15797.1"/>
    <property type="molecule type" value="Transcribed_RNA"/>
</dbReference>
<evidence type="ECO:0000313" key="2">
    <source>
        <dbReference type="EMBL" id="JAE15797.1"/>
    </source>
</evidence>
<proteinExistence type="predicted"/>
<reference evidence="2" key="2">
    <citation type="journal article" date="2015" name="Data Brief">
        <title>Shoot transcriptome of the giant reed, Arundo donax.</title>
        <authorList>
            <person name="Barrero R.A."/>
            <person name="Guerrero F.D."/>
            <person name="Moolhuijzen P."/>
            <person name="Goolsby J.A."/>
            <person name="Tidwell J."/>
            <person name="Bellgard S.E."/>
            <person name="Bellgard M.I."/>
        </authorList>
    </citation>
    <scope>NUCLEOTIDE SEQUENCE</scope>
    <source>
        <tissue evidence="2">Shoot tissue taken approximately 20 cm above the soil surface</tissue>
    </source>
</reference>
<keyword evidence="1" id="KW-0472">Membrane</keyword>
<evidence type="ECO:0000256" key="1">
    <source>
        <dbReference type="SAM" id="Phobius"/>
    </source>
</evidence>
<dbReference type="AlphaFoldDB" id="A0A0A9FU64"/>
<keyword evidence="1" id="KW-0812">Transmembrane</keyword>
<feature type="transmembrane region" description="Helical" evidence="1">
    <location>
        <begin position="20"/>
        <end position="40"/>
    </location>
</feature>
<accession>A0A0A9FU64</accession>
<organism evidence="2">
    <name type="scientific">Arundo donax</name>
    <name type="common">Giant reed</name>
    <name type="synonym">Donax arundinaceus</name>
    <dbReference type="NCBI Taxonomy" id="35708"/>
    <lineage>
        <taxon>Eukaryota</taxon>
        <taxon>Viridiplantae</taxon>
        <taxon>Streptophyta</taxon>
        <taxon>Embryophyta</taxon>
        <taxon>Tracheophyta</taxon>
        <taxon>Spermatophyta</taxon>
        <taxon>Magnoliopsida</taxon>
        <taxon>Liliopsida</taxon>
        <taxon>Poales</taxon>
        <taxon>Poaceae</taxon>
        <taxon>PACMAD clade</taxon>
        <taxon>Arundinoideae</taxon>
        <taxon>Arundineae</taxon>
        <taxon>Arundo</taxon>
    </lineage>
</organism>